<feature type="non-terminal residue" evidence="4">
    <location>
        <position position="1"/>
    </location>
</feature>
<sequence>ADGTAIDLAAVISNPVLTDNDDTFVVPSDAVIAVVNAKGGDDTITVGDIVAVVDGGTGKDAISTGSKSDTLAGGSGNDTINAGGGDDTITGGTGDDILTGGTGSDTYIFNVGDGNDTIHEGTCNGVDVDILNIGVGITTEDLIFSADGDDLVIKIKGHDDDSIRISGGLVDPSHGVEKIVLADGTSLDLTAVIASPALTGDDDTFVVPSDALIAVINADGGDDTITAGDVVAVVNGGAGKDTITTGSKNDILAGGAGNDTINAGGGNDTIMGGTGDDTLTGGAGGDTYIFNIGDGNDTIHEGSCNEMCTDIDIINIGVGVTAGDLIFNVDGDDLIIGIKGHDDDSIRISGGLVDPSHGVEKIVLADGTAIDLAAVISNPVLTDNDDTFVVSSGAAIAVINAKGGDDNITTGDIVAVVDGGTGKDTINTGSKNDTLAGGSGNDIINAGGGNDTITGGTGDDNLTGGSGSDVYIFNVGDGNDTI</sequence>
<reference evidence="4 5" key="1">
    <citation type="submission" date="2015-01" db="EMBL/GenBank/DDBJ databases">
        <title>Desulfovibrio sp. JC271 draft genome sequence.</title>
        <authorList>
            <person name="Shivani Y."/>
            <person name="Subhash Y."/>
            <person name="Sasikala C."/>
            <person name="Ramana C.V."/>
        </authorList>
    </citation>
    <scope>NUCLEOTIDE SEQUENCE [LARGE SCALE GENOMIC DNA]</scope>
    <source>
        <strain evidence="4 5">JC271</strain>
    </source>
</reference>
<dbReference type="InterPro" id="IPR018511">
    <property type="entry name" value="Hemolysin-typ_Ca-bd_CS"/>
</dbReference>
<comment type="caution">
    <text evidence="4">The sequence shown here is derived from an EMBL/GenBank/DDBJ whole genome shotgun (WGS) entry which is preliminary data.</text>
</comment>
<dbReference type="PANTHER" id="PTHR38340">
    <property type="entry name" value="S-LAYER PROTEIN"/>
    <property type="match status" value="1"/>
</dbReference>
<dbReference type="AlphaFoldDB" id="A0A1B7X8L9"/>
<dbReference type="InterPro" id="IPR050557">
    <property type="entry name" value="RTX_toxin/Mannuronan_C5-epim"/>
</dbReference>
<keyword evidence="5" id="KW-1185">Reference proteome</keyword>
<dbReference type="Gene3D" id="2.150.10.10">
    <property type="entry name" value="Serralysin-like metalloprotease, C-terminal"/>
    <property type="match status" value="3"/>
</dbReference>
<dbReference type="InterPro" id="IPR011049">
    <property type="entry name" value="Serralysin-like_metalloprot_C"/>
</dbReference>
<dbReference type="PATRIC" id="fig|1560234.3.peg.2893"/>
<dbReference type="Pfam" id="PF00353">
    <property type="entry name" value="HemolysinCabind"/>
    <property type="match status" value="3"/>
</dbReference>
<dbReference type="GO" id="GO:0005576">
    <property type="term" value="C:extracellular region"/>
    <property type="evidence" value="ECO:0007669"/>
    <property type="project" value="UniProtKB-SubCell"/>
</dbReference>
<dbReference type="EMBL" id="JXMS01000053">
    <property type="protein sequence ID" value="OBQ45745.1"/>
    <property type="molecule type" value="Genomic_DNA"/>
</dbReference>
<feature type="non-terminal residue" evidence="4">
    <location>
        <position position="482"/>
    </location>
</feature>
<evidence type="ECO:0000256" key="1">
    <source>
        <dbReference type="ARBA" id="ARBA00004613"/>
    </source>
</evidence>
<evidence type="ECO:0000256" key="2">
    <source>
        <dbReference type="ARBA" id="ARBA00022525"/>
    </source>
</evidence>
<dbReference type="STRING" id="1560234.SP90_16415"/>
<proteinExistence type="predicted"/>
<dbReference type="GO" id="GO:0005509">
    <property type="term" value="F:calcium ion binding"/>
    <property type="evidence" value="ECO:0007669"/>
    <property type="project" value="InterPro"/>
</dbReference>
<dbReference type="PRINTS" id="PR00313">
    <property type="entry name" value="CABNDNGRPT"/>
</dbReference>
<organism evidence="4 5">
    <name type="scientific">Halodesulfovibrio spirochaetisodalis</name>
    <dbReference type="NCBI Taxonomy" id="1560234"/>
    <lineage>
        <taxon>Bacteria</taxon>
        <taxon>Pseudomonadati</taxon>
        <taxon>Thermodesulfobacteriota</taxon>
        <taxon>Desulfovibrionia</taxon>
        <taxon>Desulfovibrionales</taxon>
        <taxon>Desulfovibrionaceae</taxon>
        <taxon>Halodesulfovibrio</taxon>
    </lineage>
</organism>
<feature type="domain" description="Haemolysin-type calcium binding-related" evidence="3">
    <location>
        <begin position="150"/>
        <end position="190"/>
    </location>
</feature>
<name>A0A1B7X8L9_9BACT</name>
<feature type="domain" description="Haemolysin-type calcium binding-related" evidence="3">
    <location>
        <begin position="333"/>
        <end position="373"/>
    </location>
</feature>
<comment type="subcellular location">
    <subcellularLocation>
        <location evidence="1">Secreted</location>
    </subcellularLocation>
</comment>
<evidence type="ECO:0000313" key="5">
    <source>
        <dbReference type="Proteomes" id="UP000091979"/>
    </source>
</evidence>
<evidence type="ECO:0000313" key="4">
    <source>
        <dbReference type="EMBL" id="OBQ45745.1"/>
    </source>
</evidence>
<dbReference type="Proteomes" id="UP000091979">
    <property type="component" value="Unassembled WGS sequence"/>
</dbReference>
<dbReference type="RefSeq" id="WP_269449375.1">
    <property type="nucleotide sequence ID" value="NZ_JXMS01000053.1"/>
</dbReference>
<dbReference type="InterPro" id="IPR010566">
    <property type="entry name" value="Haemolys_ca-bd"/>
</dbReference>
<dbReference type="Pfam" id="PF06594">
    <property type="entry name" value="HCBP_related"/>
    <property type="match status" value="2"/>
</dbReference>
<dbReference type="PANTHER" id="PTHR38340:SF1">
    <property type="entry name" value="S-LAYER PROTEIN"/>
    <property type="match status" value="1"/>
</dbReference>
<protein>
    <recommendedName>
        <fullName evidence="3">Haemolysin-type calcium binding-related domain-containing protein</fullName>
    </recommendedName>
</protein>
<keyword evidence="2" id="KW-0964">Secreted</keyword>
<dbReference type="PROSITE" id="PS00330">
    <property type="entry name" value="HEMOLYSIN_CALCIUM"/>
    <property type="match status" value="6"/>
</dbReference>
<accession>A0A1B7X8L9</accession>
<dbReference type="SUPFAM" id="SSF51120">
    <property type="entry name" value="beta-Roll"/>
    <property type="match status" value="3"/>
</dbReference>
<gene>
    <name evidence="4" type="ORF">SP90_16415</name>
</gene>
<evidence type="ECO:0000259" key="3">
    <source>
        <dbReference type="Pfam" id="PF06594"/>
    </source>
</evidence>
<dbReference type="InterPro" id="IPR001343">
    <property type="entry name" value="Hemolysn_Ca-bd"/>
</dbReference>